<accession>X1G3L6</accession>
<protein>
    <submittedName>
        <fullName evidence="1">Uncharacterized protein</fullName>
    </submittedName>
</protein>
<comment type="caution">
    <text evidence="1">The sequence shown here is derived from an EMBL/GenBank/DDBJ whole genome shotgun (WGS) entry which is preliminary data.</text>
</comment>
<gene>
    <name evidence="1" type="ORF">S03H2_39840</name>
</gene>
<name>X1G3L6_9ZZZZ</name>
<dbReference type="AlphaFoldDB" id="X1G3L6"/>
<dbReference type="EMBL" id="BARU01024661">
    <property type="protein sequence ID" value="GAH51852.1"/>
    <property type="molecule type" value="Genomic_DNA"/>
</dbReference>
<proteinExistence type="predicted"/>
<evidence type="ECO:0000313" key="1">
    <source>
        <dbReference type="EMBL" id="GAH51852.1"/>
    </source>
</evidence>
<organism evidence="1">
    <name type="scientific">marine sediment metagenome</name>
    <dbReference type="NCBI Taxonomy" id="412755"/>
    <lineage>
        <taxon>unclassified sequences</taxon>
        <taxon>metagenomes</taxon>
        <taxon>ecological metagenomes</taxon>
    </lineage>
</organism>
<sequence>MDENNAGVYVQDISGELYQAFSTRNSRLIDEVLRKNNFALARVRVMIDLSGVRAYPGRVEMLRVKGEEYFYLVRFGRGWEVFDAERISKKVTGRKDLPADFKENLPKARIH</sequence>
<reference evidence="1" key="1">
    <citation type="journal article" date="2014" name="Front. Microbiol.">
        <title>High frequency of phylogenetically diverse reductive dehalogenase-homologous genes in deep subseafloor sedimentary metagenomes.</title>
        <authorList>
            <person name="Kawai M."/>
            <person name="Futagami T."/>
            <person name="Toyoda A."/>
            <person name="Takaki Y."/>
            <person name="Nishi S."/>
            <person name="Hori S."/>
            <person name="Arai W."/>
            <person name="Tsubouchi T."/>
            <person name="Morono Y."/>
            <person name="Uchiyama I."/>
            <person name="Ito T."/>
            <person name="Fujiyama A."/>
            <person name="Inagaki F."/>
            <person name="Takami H."/>
        </authorList>
    </citation>
    <scope>NUCLEOTIDE SEQUENCE</scope>
    <source>
        <strain evidence="1">Expedition CK06-06</strain>
    </source>
</reference>
<feature type="non-terminal residue" evidence="1">
    <location>
        <position position="111"/>
    </location>
</feature>